<dbReference type="InterPro" id="IPR001129">
    <property type="entry name" value="Membr-assoc_MAPEG"/>
</dbReference>
<organism evidence="6 7">
    <name type="scientific">Cognatilysobacter xinjiangensis</name>
    <dbReference type="NCBI Taxonomy" id="546892"/>
    <lineage>
        <taxon>Bacteria</taxon>
        <taxon>Pseudomonadati</taxon>
        <taxon>Pseudomonadota</taxon>
        <taxon>Gammaproteobacteria</taxon>
        <taxon>Lysobacterales</taxon>
        <taxon>Lysobacteraceae</taxon>
        <taxon>Cognatilysobacter</taxon>
    </lineage>
</organism>
<comment type="subcellular location">
    <subcellularLocation>
        <location evidence="1">Membrane</location>
    </subcellularLocation>
</comment>
<sequence length="131" mass="14102">MTIAVAYWCVFVAAVLPYVWTVLAKARGERYDNRDPRGWLARQSDPRVSRANAAQLNAFEAFPAFAAGVVLADIAGVHEARIALLAVVFVVARMLHGVFYVGGVPVARSLSWLVGFICAAALLAQAAMAIR</sequence>
<evidence type="ECO:0000256" key="3">
    <source>
        <dbReference type="ARBA" id="ARBA00022989"/>
    </source>
</evidence>
<dbReference type="PANTHER" id="PTHR35371">
    <property type="entry name" value="INNER MEMBRANE PROTEIN"/>
    <property type="match status" value="1"/>
</dbReference>
<evidence type="ECO:0000256" key="1">
    <source>
        <dbReference type="ARBA" id="ARBA00004370"/>
    </source>
</evidence>
<dbReference type="SUPFAM" id="SSF161084">
    <property type="entry name" value="MAPEG domain-like"/>
    <property type="match status" value="1"/>
</dbReference>
<evidence type="ECO:0000313" key="6">
    <source>
        <dbReference type="EMBL" id="GGZ65559.1"/>
    </source>
</evidence>
<dbReference type="EMBL" id="BMXY01000002">
    <property type="protein sequence ID" value="GGZ65559.1"/>
    <property type="molecule type" value="Genomic_DNA"/>
</dbReference>
<protein>
    <submittedName>
        <fullName evidence="6">Membrane protein</fullName>
    </submittedName>
</protein>
<dbReference type="Pfam" id="PF01124">
    <property type="entry name" value="MAPEG"/>
    <property type="match status" value="1"/>
</dbReference>
<gene>
    <name evidence="6" type="ORF">GCM10008101_19370</name>
</gene>
<dbReference type="Gene3D" id="1.20.120.550">
    <property type="entry name" value="Membrane associated eicosanoid/glutathione metabolism-like domain"/>
    <property type="match status" value="1"/>
</dbReference>
<dbReference type="RefSeq" id="WP_189449358.1">
    <property type="nucleotide sequence ID" value="NZ_BMXY01000002.1"/>
</dbReference>
<evidence type="ECO:0000256" key="4">
    <source>
        <dbReference type="ARBA" id="ARBA00023136"/>
    </source>
</evidence>
<evidence type="ECO:0000256" key="2">
    <source>
        <dbReference type="ARBA" id="ARBA00022692"/>
    </source>
</evidence>
<feature type="transmembrane region" description="Helical" evidence="5">
    <location>
        <begin position="109"/>
        <end position="130"/>
    </location>
</feature>
<evidence type="ECO:0000256" key="5">
    <source>
        <dbReference type="SAM" id="Phobius"/>
    </source>
</evidence>
<keyword evidence="4 5" id="KW-0472">Membrane</keyword>
<keyword evidence="2 5" id="KW-0812">Transmembrane</keyword>
<dbReference type="InterPro" id="IPR023352">
    <property type="entry name" value="MAPEG-like_dom_sf"/>
</dbReference>
<feature type="transmembrane region" description="Helical" evidence="5">
    <location>
        <begin position="82"/>
        <end position="103"/>
    </location>
</feature>
<dbReference type="PANTHER" id="PTHR35371:SF1">
    <property type="entry name" value="BLR7753 PROTEIN"/>
    <property type="match status" value="1"/>
</dbReference>
<name>A0ABQ3C2R5_9GAMM</name>
<feature type="transmembrane region" description="Helical" evidence="5">
    <location>
        <begin position="56"/>
        <end position="75"/>
    </location>
</feature>
<accession>A0ABQ3C2R5</accession>
<evidence type="ECO:0000313" key="7">
    <source>
        <dbReference type="Proteomes" id="UP000643403"/>
    </source>
</evidence>
<proteinExistence type="predicted"/>
<keyword evidence="3 5" id="KW-1133">Transmembrane helix</keyword>
<keyword evidence="7" id="KW-1185">Reference proteome</keyword>
<comment type="caution">
    <text evidence="6">The sequence shown here is derived from an EMBL/GenBank/DDBJ whole genome shotgun (WGS) entry which is preliminary data.</text>
</comment>
<dbReference type="Proteomes" id="UP000643403">
    <property type="component" value="Unassembled WGS sequence"/>
</dbReference>
<reference evidence="7" key="1">
    <citation type="journal article" date="2019" name="Int. J. Syst. Evol. Microbiol.">
        <title>The Global Catalogue of Microorganisms (GCM) 10K type strain sequencing project: providing services to taxonomists for standard genome sequencing and annotation.</title>
        <authorList>
            <consortium name="The Broad Institute Genomics Platform"/>
            <consortium name="The Broad Institute Genome Sequencing Center for Infectious Disease"/>
            <person name="Wu L."/>
            <person name="Ma J."/>
        </authorList>
    </citation>
    <scope>NUCLEOTIDE SEQUENCE [LARGE SCALE GENOMIC DNA]</scope>
    <source>
        <strain evidence="7">KCTC 22558</strain>
    </source>
</reference>